<evidence type="ECO:0000313" key="4">
    <source>
        <dbReference type="EMBL" id="CZR53951.1"/>
    </source>
</evidence>
<keyword evidence="2" id="KW-0560">Oxidoreductase</keyword>
<sequence>MPFHNIAIAGASGFLGQKILEHLLNIPGVTQVTVLSRSPQPDEAAPNRLVSFISISSYKDTESLASILRGHDLLISAIAGAAAGTTDALLVEAALRAGVQRFMPSEYTVDVLHPHSVKFAGSTILSAKIANATNLELLAEEGTIEYTTLVTGPFLDFWFSGVVKGVVDLEERRVMLYDGGEHQVSGCSSDFIARCVGAVIAMPDEATKNQRIRIAETQFNGKELLSTFEEVTGEQWLGVHKTTDALVDESNQALQEGNMRGFYLGQILKLGFDGEGSCYFEEGLMHGGGSVERLALKDIVAKSIVSN</sequence>
<dbReference type="Gene3D" id="3.90.25.10">
    <property type="entry name" value="UDP-galactose 4-epimerase, domain 1"/>
    <property type="match status" value="1"/>
</dbReference>
<dbReference type="Gene3D" id="3.40.50.720">
    <property type="entry name" value="NAD(P)-binding Rossmann-like Domain"/>
    <property type="match status" value="1"/>
</dbReference>
<gene>
    <name evidence="4" type="ORF">PAC_03834</name>
</gene>
<evidence type="ECO:0000256" key="1">
    <source>
        <dbReference type="ARBA" id="ARBA00022857"/>
    </source>
</evidence>
<keyword evidence="5" id="KW-1185">Reference proteome</keyword>
<organism evidence="4 5">
    <name type="scientific">Phialocephala subalpina</name>
    <dbReference type="NCBI Taxonomy" id="576137"/>
    <lineage>
        <taxon>Eukaryota</taxon>
        <taxon>Fungi</taxon>
        <taxon>Dikarya</taxon>
        <taxon>Ascomycota</taxon>
        <taxon>Pezizomycotina</taxon>
        <taxon>Leotiomycetes</taxon>
        <taxon>Helotiales</taxon>
        <taxon>Mollisiaceae</taxon>
        <taxon>Phialocephala</taxon>
        <taxon>Phialocephala fortinii species complex</taxon>
    </lineage>
</organism>
<dbReference type="OrthoDB" id="9974981at2759"/>
<dbReference type="PANTHER" id="PTHR47706:SF1">
    <property type="entry name" value="CIPA-LIKE, PUTATIVE (AFU_ORTHOLOGUE AFUA_1G12460)-RELATED"/>
    <property type="match status" value="1"/>
</dbReference>
<reference evidence="4 5" key="1">
    <citation type="submission" date="2016-03" db="EMBL/GenBank/DDBJ databases">
        <authorList>
            <person name="Ploux O."/>
        </authorList>
    </citation>
    <scope>NUCLEOTIDE SEQUENCE [LARGE SCALE GENOMIC DNA]</scope>
    <source>
        <strain evidence="4 5">UAMH 11012</strain>
    </source>
</reference>
<dbReference type="PANTHER" id="PTHR47706">
    <property type="entry name" value="NMRA-LIKE FAMILY PROTEIN"/>
    <property type="match status" value="1"/>
</dbReference>
<evidence type="ECO:0000256" key="2">
    <source>
        <dbReference type="ARBA" id="ARBA00023002"/>
    </source>
</evidence>
<proteinExistence type="predicted"/>
<dbReference type="SUPFAM" id="SSF51735">
    <property type="entry name" value="NAD(P)-binding Rossmann-fold domains"/>
    <property type="match status" value="1"/>
</dbReference>
<dbReference type="AlphaFoldDB" id="A0A1L7WME4"/>
<evidence type="ECO:0000259" key="3">
    <source>
        <dbReference type="Pfam" id="PF05368"/>
    </source>
</evidence>
<feature type="domain" description="NmrA-like" evidence="3">
    <location>
        <begin position="5"/>
        <end position="235"/>
    </location>
</feature>
<accession>A0A1L7WME4</accession>
<name>A0A1L7WME4_9HELO</name>
<keyword evidence="1" id="KW-0521">NADP</keyword>
<dbReference type="EMBL" id="FJOG01000004">
    <property type="protein sequence ID" value="CZR53951.1"/>
    <property type="molecule type" value="Genomic_DNA"/>
</dbReference>
<dbReference type="Proteomes" id="UP000184330">
    <property type="component" value="Unassembled WGS sequence"/>
</dbReference>
<dbReference type="InterPro" id="IPR008030">
    <property type="entry name" value="NmrA-like"/>
</dbReference>
<dbReference type="InterPro" id="IPR036291">
    <property type="entry name" value="NAD(P)-bd_dom_sf"/>
</dbReference>
<dbReference type="GO" id="GO:0016491">
    <property type="term" value="F:oxidoreductase activity"/>
    <property type="evidence" value="ECO:0007669"/>
    <property type="project" value="UniProtKB-KW"/>
</dbReference>
<dbReference type="InterPro" id="IPR051609">
    <property type="entry name" value="NmrA/Isoflavone_reductase-like"/>
</dbReference>
<protein>
    <recommendedName>
        <fullName evidence="3">NmrA-like domain-containing protein</fullName>
    </recommendedName>
</protein>
<dbReference type="Pfam" id="PF05368">
    <property type="entry name" value="NmrA"/>
    <property type="match status" value="1"/>
</dbReference>
<evidence type="ECO:0000313" key="5">
    <source>
        <dbReference type="Proteomes" id="UP000184330"/>
    </source>
</evidence>